<keyword evidence="3 4" id="KW-0732">Signal</keyword>
<dbReference type="PROSITE" id="PS51257">
    <property type="entry name" value="PROKAR_LIPOPROTEIN"/>
    <property type="match status" value="1"/>
</dbReference>
<dbReference type="Proteomes" id="UP001163064">
    <property type="component" value="Unassembled WGS sequence"/>
</dbReference>
<evidence type="ECO:0000256" key="4">
    <source>
        <dbReference type="SAM" id="SignalP"/>
    </source>
</evidence>
<evidence type="ECO:0000256" key="2">
    <source>
        <dbReference type="ARBA" id="ARBA00022448"/>
    </source>
</evidence>
<feature type="signal peptide" evidence="4">
    <location>
        <begin position="1"/>
        <end position="30"/>
    </location>
</feature>
<comment type="caution">
    <text evidence="5">The sequence shown here is derived from an EMBL/GenBank/DDBJ whole genome shotgun (WGS) entry which is preliminary data.</text>
</comment>
<comment type="similarity">
    <text evidence="1">Belongs to the bacterial solute-binding protein 1 family.</text>
</comment>
<dbReference type="PANTHER" id="PTHR30061">
    <property type="entry name" value="MALTOSE-BINDING PERIPLASMIC PROTEIN"/>
    <property type="match status" value="1"/>
</dbReference>
<evidence type="ECO:0000256" key="1">
    <source>
        <dbReference type="ARBA" id="ARBA00008520"/>
    </source>
</evidence>
<reference evidence="5" key="1">
    <citation type="submission" date="2022-10" db="EMBL/GenBank/DDBJ databases">
        <title>Streptomyces beihaiensis sp. nov., a chitin degrading actinobacterium, isolated from shrimp pond soil.</title>
        <authorList>
            <person name="Xie J."/>
            <person name="Shen N."/>
        </authorList>
    </citation>
    <scope>NUCLEOTIDE SEQUENCE</scope>
    <source>
        <strain evidence="5">GXMU-J5</strain>
    </source>
</reference>
<dbReference type="EMBL" id="JAPHNL010000282">
    <property type="protein sequence ID" value="MCX3062783.1"/>
    <property type="molecule type" value="Genomic_DNA"/>
</dbReference>
<feature type="chain" id="PRO_5047530276" evidence="4">
    <location>
        <begin position="31"/>
        <end position="430"/>
    </location>
</feature>
<dbReference type="InterPro" id="IPR006059">
    <property type="entry name" value="SBP"/>
</dbReference>
<dbReference type="Pfam" id="PF01547">
    <property type="entry name" value="SBP_bac_1"/>
    <property type="match status" value="1"/>
</dbReference>
<protein>
    <submittedName>
        <fullName evidence="5">Extracellular solute-binding protein</fullName>
    </submittedName>
</protein>
<evidence type="ECO:0000313" key="6">
    <source>
        <dbReference type="Proteomes" id="UP001163064"/>
    </source>
</evidence>
<dbReference type="Gene3D" id="3.40.190.10">
    <property type="entry name" value="Periplasmic binding protein-like II"/>
    <property type="match status" value="2"/>
</dbReference>
<sequence>MTHVRPRRAVLSIASLSAACLLLTGCGALPGSGHDHQRRTVTVWLMRNSASGGFVDRFTKDFEAHHPDLRLSVRVQDWTGIGAKVTKVLAGHGGADAPDVIEVGNTQVPQYVDGGRLLDLSLESARDLGMDDWLPGLATPGRESSHQYGIPWYAANRVVIYNKDLFAEAGIKTPPRTRQAWLEATRRLDTKTTQGIYLAGQDWYTLAGFVWDEGGELAHDNGGVWTGALDSRAALRGMAFYQQLQSLGDGPKDADEEHPSQADRFARGDVAQIIAVPGAAQRILHANPALKGKIGYFPVPGKRAGRAGAVFTGGSDLIIPADTDDRRGAVAVVEALAGKKWDTELARTMNYVPNKSDLATAVAGEPGVAAMAVGAAHGRATPASPLWANVEAGDNPIKTYMTRVLTGADPAAAAKRASRVITDRLDESVD</sequence>
<gene>
    <name evidence="5" type="ORF">OFY01_24100</name>
</gene>
<dbReference type="PANTHER" id="PTHR30061:SF50">
    <property type="entry name" value="MALTOSE_MALTODEXTRIN-BINDING PERIPLASMIC PROTEIN"/>
    <property type="match status" value="1"/>
</dbReference>
<evidence type="ECO:0000256" key="3">
    <source>
        <dbReference type="ARBA" id="ARBA00022729"/>
    </source>
</evidence>
<keyword evidence="6" id="KW-1185">Reference proteome</keyword>
<organism evidence="5 6">
    <name type="scientific">Streptomyces beihaiensis</name>
    <dbReference type="NCBI Taxonomy" id="2984495"/>
    <lineage>
        <taxon>Bacteria</taxon>
        <taxon>Bacillati</taxon>
        <taxon>Actinomycetota</taxon>
        <taxon>Actinomycetes</taxon>
        <taxon>Kitasatosporales</taxon>
        <taxon>Streptomycetaceae</taxon>
        <taxon>Streptomyces</taxon>
    </lineage>
</organism>
<dbReference type="SUPFAM" id="SSF53850">
    <property type="entry name" value="Periplasmic binding protein-like II"/>
    <property type="match status" value="1"/>
</dbReference>
<proteinExistence type="inferred from homology"/>
<accession>A0ABT3U0E5</accession>
<keyword evidence="2" id="KW-0813">Transport</keyword>
<evidence type="ECO:0000313" key="5">
    <source>
        <dbReference type="EMBL" id="MCX3062783.1"/>
    </source>
</evidence>
<name>A0ABT3U0E5_9ACTN</name>